<feature type="region of interest" description="Disordered" evidence="1">
    <location>
        <begin position="16"/>
        <end position="37"/>
    </location>
</feature>
<accession>A0ABD0M1R1</accession>
<reference evidence="2 3" key="1">
    <citation type="journal article" date="2023" name="Sci. Data">
        <title>Genome assembly of the Korean intertidal mud-creeper Batillaria attramentaria.</title>
        <authorList>
            <person name="Patra A.K."/>
            <person name="Ho P.T."/>
            <person name="Jun S."/>
            <person name="Lee S.J."/>
            <person name="Kim Y."/>
            <person name="Won Y.J."/>
        </authorList>
    </citation>
    <scope>NUCLEOTIDE SEQUENCE [LARGE SCALE GENOMIC DNA]</scope>
    <source>
        <strain evidence="2">Wonlab-2016</strain>
    </source>
</reference>
<proteinExistence type="predicted"/>
<protein>
    <submittedName>
        <fullName evidence="2">Uncharacterized protein</fullName>
    </submittedName>
</protein>
<evidence type="ECO:0000313" key="3">
    <source>
        <dbReference type="Proteomes" id="UP001519460"/>
    </source>
</evidence>
<dbReference type="Proteomes" id="UP001519460">
    <property type="component" value="Unassembled WGS sequence"/>
</dbReference>
<evidence type="ECO:0000313" key="2">
    <source>
        <dbReference type="EMBL" id="KAK7505849.1"/>
    </source>
</evidence>
<sequence>MNNIIHVISKQPLGACVQTERQRDSKRQKPSVSDPVCPPRQCRLSRNPCFGCKQGGLAIMQAREMLVSKTVPPLCSPESALVPCETSPSTEVCRRSPAVVSPM</sequence>
<dbReference type="AlphaFoldDB" id="A0ABD0M1R1"/>
<dbReference type="EMBL" id="JACVVK020000009">
    <property type="protein sequence ID" value="KAK7505849.1"/>
    <property type="molecule type" value="Genomic_DNA"/>
</dbReference>
<name>A0ABD0M1R1_9CAEN</name>
<evidence type="ECO:0000256" key="1">
    <source>
        <dbReference type="SAM" id="MobiDB-lite"/>
    </source>
</evidence>
<organism evidence="2 3">
    <name type="scientific">Batillaria attramentaria</name>
    <dbReference type="NCBI Taxonomy" id="370345"/>
    <lineage>
        <taxon>Eukaryota</taxon>
        <taxon>Metazoa</taxon>
        <taxon>Spiralia</taxon>
        <taxon>Lophotrochozoa</taxon>
        <taxon>Mollusca</taxon>
        <taxon>Gastropoda</taxon>
        <taxon>Caenogastropoda</taxon>
        <taxon>Sorbeoconcha</taxon>
        <taxon>Cerithioidea</taxon>
        <taxon>Batillariidae</taxon>
        <taxon>Batillaria</taxon>
    </lineage>
</organism>
<keyword evidence="3" id="KW-1185">Reference proteome</keyword>
<comment type="caution">
    <text evidence="2">The sequence shown here is derived from an EMBL/GenBank/DDBJ whole genome shotgun (WGS) entry which is preliminary data.</text>
</comment>
<gene>
    <name evidence="2" type="ORF">BaRGS_00003120</name>
</gene>